<organism evidence="1 2">
    <name type="scientific">Sphingomonas prati</name>
    <dbReference type="NCBI Taxonomy" id="1843237"/>
    <lineage>
        <taxon>Bacteria</taxon>
        <taxon>Pseudomonadati</taxon>
        <taxon>Pseudomonadota</taxon>
        <taxon>Alphaproteobacteria</taxon>
        <taxon>Sphingomonadales</taxon>
        <taxon>Sphingomonadaceae</taxon>
        <taxon>Sphingomonas</taxon>
    </lineage>
</organism>
<protein>
    <submittedName>
        <fullName evidence="1">Uncharacterized protein</fullName>
    </submittedName>
</protein>
<name>A0A7W9F2Y2_9SPHN</name>
<accession>A0A7W9F2Y2</accession>
<dbReference type="AlphaFoldDB" id="A0A7W9F2Y2"/>
<evidence type="ECO:0000313" key="2">
    <source>
        <dbReference type="Proteomes" id="UP000546701"/>
    </source>
</evidence>
<keyword evidence="2" id="KW-1185">Reference proteome</keyword>
<sequence length="79" mass="8924">MLRQMGLPICGMTWYSVTDQIDWDVALRERNGTVNALGLYDLDRNIRSVGSAYRRLIQQWSDTPVLLHGPFSIVGGLES</sequence>
<dbReference type="EMBL" id="JACIJR010000010">
    <property type="protein sequence ID" value="MBB5730831.1"/>
    <property type="molecule type" value="Genomic_DNA"/>
</dbReference>
<gene>
    <name evidence="1" type="ORF">FHS99_003338</name>
</gene>
<dbReference type="RefSeq" id="WP_157177904.1">
    <property type="nucleotide sequence ID" value="NZ_BMJP01000008.1"/>
</dbReference>
<reference evidence="1 2" key="1">
    <citation type="submission" date="2020-08" db="EMBL/GenBank/DDBJ databases">
        <title>Genomic Encyclopedia of Type Strains, Phase IV (KMG-IV): sequencing the most valuable type-strain genomes for metagenomic binning, comparative biology and taxonomic classification.</title>
        <authorList>
            <person name="Goeker M."/>
        </authorList>
    </citation>
    <scope>NUCLEOTIDE SEQUENCE [LARGE SCALE GENOMIC DNA]</scope>
    <source>
        <strain evidence="1 2">DSM 103336</strain>
    </source>
</reference>
<proteinExistence type="predicted"/>
<dbReference type="Proteomes" id="UP000546701">
    <property type="component" value="Unassembled WGS sequence"/>
</dbReference>
<evidence type="ECO:0000313" key="1">
    <source>
        <dbReference type="EMBL" id="MBB5730831.1"/>
    </source>
</evidence>
<comment type="caution">
    <text evidence="1">The sequence shown here is derived from an EMBL/GenBank/DDBJ whole genome shotgun (WGS) entry which is preliminary data.</text>
</comment>